<comment type="caution">
    <text evidence="1">The sequence shown here is derived from an EMBL/GenBank/DDBJ whole genome shotgun (WGS) entry which is preliminary data.</text>
</comment>
<keyword evidence="2" id="KW-1185">Reference proteome</keyword>
<proteinExistence type="predicted"/>
<dbReference type="Proteomes" id="UP001497623">
    <property type="component" value="Unassembled WGS sequence"/>
</dbReference>
<accession>A0AAV2R9V7</accession>
<feature type="non-terminal residue" evidence="1">
    <location>
        <position position="118"/>
    </location>
</feature>
<gene>
    <name evidence="1" type="ORF">MNOR_LOCUS20824</name>
</gene>
<evidence type="ECO:0000313" key="1">
    <source>
        <dbReference type="EMBL" id="CAL4115957.1"/>
    </source>
</evidence>
<organism evidence="1 2">
    <name type="scientific">Meganyctiphanes norvegica</name>
    <name type="common">Northern krill</name>
    <name type="synonym">Thysanopoda norvegica</name>
    <dbReference type="NCBI Taxonomy" id="48144"/>
    <lineage>
        <taxon>Eukaryota</taxon>
        <taxon>Metazoa</taxon>
        <taxon>Ecdysozoa</taxon>
        <taxon>Arthropoda</taxon>
        <taxon>Crustacea</taxon>
        <taxon>Multicrustacea</taxon>
        <taxon>Malacostraca</taxon>
        <taxon>Eumalacostraca</taxon>
        <taxon>Eucarida</taxon>
        <taxon>Euphausiacea</taxon>
        <taxon>Euphausiidae</taxon>
        <taxon>Meganyctiphanes</taxon>
    </lineage>
</organism>
<dbReference type="AlphaFoldDB" id="A0AAV2R9V7"/>
<feature type="non-terminal residue" evidence="1">
    <location>
        <position position="1"/>
    </location>
</feature>
<name>A0AAV2R9V7_MEGNR</name>
<dbReference type="EMBL" id="CAXKWB010016326">
    <property type="protein sequence ID" value="CAL4115957.1"/>
    <property type="molecule type" value="Genomic_DNA"/>
</dbReference>
<sequence>SWVVAVKVTDEGISAEVHLTYKGSLCGTCSNFHGEHATATGPKGCSYSDYDMYMASWALPGDGCDDAALTEKKTKVAGYQATCNKQFVYPTGTVLTSMKESCYEYTYDVRTEGDYVCT</sequence>
<protein>
    <submittedName>
        <fullName evidence="1">Uncharacterized protein</fullName>
    </submittedName>
</protein>
<reference evidence="1 2" key="1">
    <citation type="submission" date="2024-05" db="EMBL/GenBank/DDBJ databases">
        <authorList>
            <person name="Wallberg A."/>
        </authorList>
    </citation>
    <scope>NUCLEOTIDE SEQUENCE [LARGE SCALE GENOMIC DNA]</scope>
</reference>
<evidence type="ECO:0000313" key="2">
    <source>
        <dbReference type="Proteomes" id="UP001497623"/>
    </source>
</evidence>